<dbReference type="OMA" id="LCFNASQ"/>
<feature type="transmembrane region" description="Helical" evidence="2">
    <location>
        <begin position="75"/>
        <end position="96"/>
    </location>
</feature>
<evidence type="ECO:0000256" key="2">
    <source>
        <dbReference type="SAM" id="Phobius"/>
    </source>
</evidence>
<keyword evidence="2" id="KW-1133">Transmembrane helix</keyword>
<evidence type="ECO:0000313" key="5">
    <source>
        <dbReference type="Proteomes" id="UP000000709"/>
    </source>
</evidence>
<evidence type="ECO:0000259" key="3">
    <source>
        <dbReference type="Pfam" id="PF04982"/>
    </source>
</evidence>
<keyword evidence="2" id="KW-0812">Transmembrane</keyword>
<gene>
    <name evidence="4" type="ORF">SPAPADRAFT_144437</name>
</gene>
<feature type="region of interest" description="Disordered" evidence="1">
    <location>
        <begin position="213"/>
        <end position="233"/>
    </location>
</feature>
<dbReference type="KEGG" id="spaa:SPAPADRAFT_144437"/>
<feature type="transmembrane region" description="Helical" evidence="2">
    <location>
        <begin position="102"/>
        <end position="120"/>
    </location>
</feature>
<keyword evidence="5" id="KW-1185">Reference proteome</keyword>
<dbReference type="STRING" id="619300.G3AVP2"/>
<feature type="transmembrane region" description="Helical" evidence="2">
    <location>
        <begin position="42"/>
        <end position="63"/>
    </location>
</feature>
<dbReference type="InterPro" id="IPR058581">
    <property type="entry name" value="TM_HPP"/>
</dbReference>
<dbReference type="RefSeq" id="XP_007377973.1">
    <property type="nucleotide sequence ID" value="XM_007377911.1"/>
</dbReference>
<proteinExistence type="predicted"/>
<feature type="compositionally biased region" description="Basic and acidic residues" evidence="1">
    <location>
        <begin position="214"/>
        <end position="229"/>
    </location>
</feature>
<reference evidence="4 5" key="1">
    <citation type="journal article" date="2011" name="Proc. Natl. Acad. Sci. U.S.A.">
        <title>Comparative genomics of xylose-fermenting fungi for enhanced biofuel production.</title>
        <authorList>
            <person name="Wohlbach D.J."/>
            <person name="Kuo A."/>
            <person name="Sato T.K."/>
            <person name="Potts K.M."/>
            <person name="Salamov A.A."/>
            <person name="LaButti K.M."/>
            <person name="Sun H."/>
            <person name="Clum A."/>
            <person name="Pangilinan J.L."/>
            <person name="Lindquist E.A."/>
            <person name="Lucas S."/>
            <person name="Lapidus A."/>
            <person name="Jin M."/>
            <person name="Gunawan C."/>
            <person name="Balan V."/>
            <person name="Dale B.E."/>
            <person name="Jeffries T.W."/>
            <person name="Zinkel R."/>
            <person name="Barry K.W."/>
            <person name="Grigoriev I.V."/>
            <person name="Gasch A.P."/>
        </authorList>
    </citation>
    <scope>NUCLEOTIDE SEQUENCE [LARGE SCALE GENOMIC DNA]</scope>
    <source>
        <strain evidence="5">NRRL Y-27907 / 11-Y1</strain>
    </source>
</reference>
<accession>G3AVP2</accession>
<dbReference type="OrthoDB" id="2016548at2759"/>
<name>G3AVP2_SPAPN</name>
<protein>
    <recommendedName>
        <fullName evidence="3">HPP transmembrane region domain-containing protein</fullName>
    </recommendedName>
</protein>
<keyword evidence="2" id="KW-0472">Membrane</keyword>
<sequence>MVFKFTIDDVLNRYLPANRLNRLPYPISRFLGAHTPSPKHDYLIWIEILVSSFCGIALIEGIFKSQTVFTAHNAPLIIASYGATAILCFNASQAPLSQPRNILVGHFLSALIGLCIEKLFSLSQAGRDNYWASGALSVAVASVAMSIFNCVHPPAGASALLPSVDESIRSMSWWYLPVQLVSSVLIICVALIFGNILRKYPVYWWTPAPVGKPKPKEDLESLSEGEPHSEGGITVVPGIHTITITVDSVMVPEEIDLDEIDNNWLEGLQSRLRLLSSE</sequence>
<dbReference type="Pfam" id="PF04982">
    <property type="entry name" value="TM_HPP"/>
    <property type="match status" value="1"/>
</dbReference>
<dbReference type="GeneID" id="18870626"/>
<evidence type="ECO:0000313" key="4">
    <source>
        <dbReference type="EMBL" id="EGW30207.1"/>
    </source>
</evidence>
<dbReference type="HOGENOM" id="CLU_040397_0_1_1"/>
<dbReference type="InParanoid" id="G3AVP2"/>
<dbReference type="eggNOG" id="ENOG502S3SU">
    <property type="taxonomic scope" value="Eukaryota"/>
</dbReference>
<dbReference type="AlphaFoldDB" id="G3AVP2"/>
<dbReference type="PANTHER" id="PTHR33741">
    <property type="entry name" value="TRANSMEMBRANE PROTEIN DDB_G0269096-RELATED"/>
    <property type="match status" value="1"/>
</dbReference>
<dbReference type="EMBL" id="GL996506">
    <property type="protein sequence ID" value="EGW30207.1"/>
    <property type="molecule type" value="Genomic_DNA"/>
</dbReference>
<feature type="domain" description="HPP transmembrane region" evidence="3">
    <location>
        <begin position="39"/>
        <end position="201"/>
    </location>
</feature>
<evidence type="ECO:0000256" key="1">
    <source>
        <dbReference type="SAM" id="MobiDB-lite"/>
    </source>
</evidence>
<feature type="transmembrane region" description="Helical" evidence="2">
    <location>
        <begin position="132"/>
        <end position="154"/>
    </location>
</feature>
<dbReference type="InterPro" id="IPR007065">
    <property type="entry name" value="HPP"/>
</dbReference>
<dbReference type="PANTHER" id="PTHR33741:SF5">
    <property type="entry name" value="TRANSMEMBRANE PROTEIN DDB_G0269096-RELATED"/>
    <property type="match status" value="1"/>
</dbReference>
<dbReference type="Proteomes" id="UP000000709">
    <property type="component" value="Unassembled WGS sequence"/>
</dbReference>
<feature type="transmembrane region" description="Helical" evidence="2">
    <location>
        <begin position="174"/>
        <end position="197"/>
    </location>
</feature>
<organism evidence="5">
    <name type="scientific">Spathaspora passalidarum (strain NRRL Y-27907 / 11-Y1)</name>
    <dbReference type="NCBI Taxonomy" id="619300"/>
    <lineage>
        <taxon>Eukaryota</taxon>
        <taxon>Fungi</taxon>
        <taxon>Dikarya</taxon>
        <taxon>Ascomycota</taxon>
        <taxon>Saccharomycotina</taxon>
        <taxon>Pichiomycetes</taxon>
        <taxon>Debaryomycetaceae</taxon>
        <taxon>Spathaspora</taxon>
    </lineage>
</organism>